<proteinExistence type="predicted"/>
<accession>A0A0A9EPE5</accession>
<organism evidence="1">
    <name type="scientific">Arundo donax</name>
    <name type="common">Giant reed</name>
    <name type="synonym">Donax arundinaceus</name>
    <dbReference type="NCBI Taxonomy" id="35708"/>
    <lineage>
        <taxon>Eukaryota</taxon>
        <taxon>Viridiplantae</taxon>
        <taxon>Streptophyta</taxon>
        <taxon>Embryophyta</taxon>
        <taxon>Tracheophyta</taxon>
        <taxon>Spermatophyta</taxon>
        <taxon>Magnoliopsida</taxon>
        <taxon>Liliopsida</taxon>
        <taxon>Poales</taxon>
        <taxon>Poaceae</taxon>
        <taxon>PACMAD clade</taxon>
        <taxon>Arundinoideae</taxon>
        <taxon>Arundineae</taxon>
        <taxon>Arundo</taxon>
    </lineage>
</organism>
<evidence type="ECO:0000313" key="1">
    <source>
        <dbReference type="EMBL" id="JAD97912.1"/>
    </source>
</evidence>
<protein>
    <submittedName>
        <fullName evidence="1">Uncharacterized protein</fullName>
    </submittedName>
</protein>
<reference evidence="1" key="1">
    <citation type="submission" date="2014-09" db="EMBL/GenBank/DDBJ databases">
        <authorList>
            <person name="Magalhaes I.L.F."/>
            <person name="Oliveira U."/>
            <person name="Santos F.R."/>
            <person name="Vidigal T.H.D.A."/>
            <person name="Brescovit A.D."/>
            <person name="Santos A.J."/>
        </authorList>
    </citation>
    <scope>NUCLEOTIDE SEQUENCE</scope>
    <source>
        <tissue evidence="1">Shoot tissue taken approximately 20 cm above the soil surface</tissue>
    </source>
</reference>
<dbReference type="EMBL" id="GBRH01199983">
    <property type="protein sequence ID" value="JAD97912.1"/>
    <property type="molecule type" value="Transcribed_RNA"/>
</dbReference>
<sequence>MYRQLEHQDLSDSQQYSSPFAYAEHLEKDRLPFLHKRPHFLSCSQVSLQL</sequence>
<reference evidence="1" key="2">
    <citation type="journal article" date="2015" name="Data Brief">
        <title>Shoot transcriptome of the giant reed, Arundo donax.</title>
        <authorList>
            <person name="Barrero R.A."/>
            <person name="Guerrero F.D."/>
            <person name="Moolhuijzen P."/>
            <person name="Goolsby J.A."/>
            <person name="Tidwell J."/>
            <person name="Bellgard S.E."/>
            <person name="Bellgard M.I."/>
        </authorList>
    </citation>
    <scope>NUCLEOTIDE SEQUENCE</scope>
    <source>
        <tissue evidence="1">Shoot tissue taken approximately 20 cm above the soil surface</tissue>
    </source>
</reference>
<dbReference type="AlphaFoldDB" id="A0A0A9EPE5"/>
<name>A0A0A9EPE5_ARUDO</name>